<dbReference type="AlphaFoldDB" id="A0A0F9G9J5"/>
<sequence length="45" mass="5084">IAARRKVSYAEIDAPWGHDAFLIPTPRYTSIFTAYMDRVAREVGA</sequence>
<feature type="non-terminal residue" evidence="1">
    <location>
        <position position="1"/>
    </location>
</feature>
<reference evidence="1" key="1">
    <citation type="journal article" date="2015" name="Nature">
        <title>Complex archaea that bridge the gap between prokaryotes and eukaryotes.</title>
        <authorList>
            <person name="Spang A."/>
            <person name="Saw J.H."/>
            <person name="Jorgensen S.L."/>
            <person name="Zaremba-Niedzwiedzka K."/>
            <person name="Martijn J."/>
            <person name="Lind A.E."/>
            <person name="van Eijk R."/>
            <person name="Schleper C."/>
            <person name="Guy L."/>
            <person name="Ettema T.J."/>
        </authorList>
    </citation>
    <scope>NUCLEOTIDE SEQUENCE</scope>
</reference>
<accession>A0A0F9G9J5</accession>
<gene>
    <name evidence="1" type="ORF">LCGC14_2210910</name>
</gene>
<name>A0A0F9G9J5_9ZZZZ</name>
<proteinExistence type="predicted"/>
<evidence type="ECO:0008006" key="2">
    <source>
        <dbReference type="Google" id="ProtNLM"/>
    </source>
</evidence>
<protein>
    <recommendedName>
        <fullName evidence="2">Homoserine O-acetyltransferase</fullName>
    </recommendedName>
</protein>
<evidence type="ECO:0000313" key="1">
    <source>
        <dbReference type="EMBL" id="KKL59882.1"/>
    </source>
</evidence>
<comment type="caution">
    <text evidence="1">The sequence shown here is derived from an EMBL/GenBank/DDBJ whole genome shotgun (WGS) entry which is preliminary data.</text>
</comment>
<dbReference type="EMBL" id="LAZR01029337">
    <property type="protein sequence ID" value="KKL59882.1"/>
    <property type="molecule type" value="Genomic_DNA"/>
</dbReference>
<organism evidence="1">
    <name type="scientific">marine sediment metagenome</name>
    <dbReference type="NCBI Taxonomy" id="412755"/>
    <lineage>
        <taxon>unclassified sequences</taxon>
        <taxon>metagenomes</taxon>
        <taxon>ecological metagenomes</taxon>
    </lineage>
</organism>